<protein>
    <submittedName>
        <fullName evidence="11">Polynucleotide adenylyltransferase PcnB</fullName>
        <ecNumber evidence="11">2.7.7.19</ecNumber>
    </submittedName>
</protein>
<dbReference type="InterPro" id="IPR052191">
    <property type="entry name" value="tRNA_ntf/polyA_polymerase_I"/>
</dbReference>
<evidence type="ECO:0000313" key="12">
    <source>
        <dbReference type="Proteomes" id="UP001320768"/>
    </source>
</evidence>
<dbReference type="Pfam" id="PF01743">
    <property type="entry name" value="PolyA_pol"/>
    <property type="match status" value="1"/>
</dbReference>
<evidence type="ECO:0000259" key="9">
    <source>
        <dbReference type="Pfam" id="PF12626"/>
    </source>
</evidence>
<keyword evidence="5 7" id="KW-0694">RNA-binding</keyword>
<evidence type="ECO:0000256" key="1">
    <source>
        <dbReference type="ARBA" id="ARBA00022664"/>
    </source>
</evidence>
<keyword evidence="6" id="KW-0804">Transcription</keyword>
<evidence type="ECO:0000256" key="3">
    <source>
        <dbReference type="ARBA" id="ARBA00022741"/>
    </source>
</evidence>
<dbReference type="InterPro" id="IPR002646">
    <property type="entry name" value="PolA_pol_head_dom"/>
</dbReference>
<sequence length="395" mass="45881">MMFLKKWLFGSKIKPVVYSKEAHSFQLKKVEKNAISVLKQLDTHGFQAYLVGGVIRDQLMDINSKDCDVVTNAKPEKIVSKIKRSIIIGRRFRIVHARFGRDFVEISTFRSNASSRQRKISATGIIRRDNIYGTIEEDVMRRDFTVNALYFRYKDHAILDFVGGLEDIANKRLKAIGDPMERFPEDPVRMLRAVRFAAKLNLNVDSNIVAAVAAHQHLLKEISGQRLYTEVIKLYYSGHAQEANRLLREWDIITVLIPQAANMKNNHAKQLWDLMAESADRRYLQGKKLSVVYLFACLFWPVFAKQMAKKRFRHFSQTIADDVLAKMLFEVPLKTREDISEVWRMQYQFREMDKAIASVLKSKRLRASYELLCQRAVIDPKLSDTALFWFEHING</sequence>
<keyword evidence="12" id="KW-1185">Reference proteome</keyword>
<dbReference type="GO" id="GO:1990817">
    <property type="term" value="F:poly(A) RNA polymerase activity"/>
    <property type="evidence" value="ECO:0007669"/>
    <property type="project" value="UniProtKB-EC"/>
</dbReference>
<dbReference type="SUPFAM" id="SSF81301">
    <property type="entry name" value="Nucleotidyltransferase"/>
    <property type="match status" value="1"/>
</dbReference>
<dbReference type="EMBL" id="JAKUDN010000002">
    <property type="protein sequence ID" value="MCP8352350.1"/>
    <property type="molecule type" value="Genomic_DNA"/>
</dbReference>
<evidence type="ECO:0000256" key="7">
    <source>
        <dbReference type="RuleBase" id="RU003953"/>
    </source>
</evidence>
<evidence type="ECO:0000259" key="10">
    <source>
        <dbReference type="Pfam" id="PF12627"/>
    </source>
</evidence>
<dbReference type="Pfam" id="PF12627">
    <property type="entry name" value="PolyA_pol_RNAbd"/>
    <property type="match status" value="1"/>
</dbReference>
<keyword evidence="1" id="KW-0507">mRNA processing</keyword>
<feature type="domain" description="Poly A polymerase head" evidence="8">
    <location>
        <begin position="48"/>
        <end position="173"/>
    </location>
</feature>
<dbReference type="NCBIfam" id="TIGR01942">
    <property type="entry name" value="pcnB"/>
    <property type="match status" value="1"/>
</dbReference>
<dbReference type="Gene3D" id="1.10.3090.10">
    <property type="entry name" value="cca-adding enzyme, domain 2"/>
    <property type="match status" value="1"/>
</dbReference>
<keyword evidence="4" id="KW-0067">ATP-binding</keyword>
<dbReference type="InterPro" id="IPR010206">
    <property type="entry name" value="PolA_pol_I"/>
</dbReference>
<reference evidence="11 12" key="1">
    <citation type="journal article" date="2022" name="Nat. Microbiol.">
        <title>The microbiome of a bacterivorous marine choanoflagellate contains a resource-demanding obligate bacterial associate.</title>
        <authorList>
            <person name="Needham D.M."/>
            <person name="Poirier C."/>
            <person name="Bachy C."/>
            <person name="George E.E."/>
            <person name="Wilken S."/>
            <person name="Yung C.C.M."/>
            <person name="Limardo A.J."/>
            <person name="Morando M."/>
            <person name="Sudek L."/>
            <person name="Malmstrom R.R."/>
            <person name="Keeling P.J."/>
            <person name="Santoro A.E."/>
            <person name="Worden A.Z."/>
        </authorList>
    </citation>
    <scope>NUCLEOTIDE SEQUENCE [LARGE SCALE GENOMIC DNA]</scope>
    <source>
        <strain evidence="11 12">Comchoano-2</strain>
    </source>
</reference>
<evidence type="ECO:0000313" key="11">
    <source>
        <dbReference type="EMBL" id="MCP8352350.1"/>
    </source>
</evidence>
<comment type="similarity">
    <text evidence="7">Belongs to the tRNA nucleotidyltransferase/poly(A) polymerase family.</text>
</comment>
<dbReference type="PANTHER" id="PTHR43051">
    <property type="entry name" value="POLYNUCLEOTIDE ADENYLYLTRANSFERASE FAMILY PROTEIN"/>
    <property type="match status" value="1"/>
</dbReference>
<dbReference type="InterPro" id="IPR032828">
    <property type="entry name" value="PolyA_RNA-bd"/>
</dbReference>
<dbReference type="Pfam" id="PF12626">
    <property type="entry name" value="PolyA_pol_arg_C"/>
    <property type="match status" value="1"/>
</dbReference>
<dbReference type="PANTHER" id="PTHR43051:SF1">
    <property type="entry name" value="POLYNUCLEOTIDE ADENYLYLTRANSFERASE FAMILY PROTEIN"/>
    <property type="match status" value="1"/>
</dbReference>
<keyword evidence="3" id="KW-0547">Nucleotide-binding</keyword>
<evidence type="ECO:0000256" key="5">
    <source>
        <dbReference type="ARBA" id="ARBA00022884"/>
    </source>
</evidence>
<evidence type="ECO:0000256" key="6">
    <source>
        <dbReference type="ARBA" id="ARBA00023163"/>
    </source>
</evidence>
<organism evidence="11 12">
    <name type="scientific">Candidatus Synchoanobacter obligatus</name>
    <dbReference type="NCBI Taxonomy" id="2919597"/>
    <lineage>
        <taxon>Bacteria</taxon>
        <taxon>Pseudomonadati</taxon>
        <taxon>Pseudomonadota</taxon>
        <taxon>Gammaproteobacteria</taxon>
        <taxon>Candidatus Comchoanobacterales</taxon>
        <taxon>Candidatus Comchoanobacteraceae</taxon>
        <taxon>Candidatus Synchoanobacter</taxon>
    </lineage>
</organism>
<keyword evidence="11" id="KW-0548">Nucleotidyltransferase</keyword>
<comment type="caution">
    <text evidence="11">The sequence shown here is derived from an EMBL/GenBank/DDBJ whole genome shotgun (WGS) entry which is preliminary data.</text>
</comment>
<dbReference type="CDD" id="cd05398">
    <property type="entry name" value="NT_ClassII-CCAase"/>
    <property type="match status" value="1"/>
</dbReference>
<dbReference type="RefSeq" id="WP_258569456.1">
    <property type="nucleotide sequence ID" value="NZ_JAKUDN010000002.1"/>
</dbReference>
<feature type="domain" description="tRNA nucleotidyltransferase/poly(A) polymerase RNA and SrmB- binding" evidence="10">
    <location>
        <begin position="202"/>
        <end position="262"/>
    </location>
</feature>
<keyword evidence="2 7" id="KW-0808">Transferase</keyword>
<proteinExistence type="inferred from homology"/>
<dbReference type="SUPFAM" id="SSF81891">
    <property type="entry name" value="Poly A polymerase C-terminal region-like"/>
    <property type="match status" value="1"/>
</dbReference>
<accession>A0ABT1L6K4</accession>
<dbReference type="EC" id="2.7.7.19" evidence="11"/>
<dbReference type="InterPro" id="IPR043519">
    <property type="entry name" value="NT_sf"/>
</dbReference>
<dbReference type="Gene3D" id="3.30.460.10">
    <property type="entry name" value="Beta Polymerase, domain 2"/>
    <property type="match status" value="1"/>
</dbReference>
<dbReference type="InterPro" id="IPR025866">
    <property type="entry name" value="PolyA_pol_arg_C_dom"/>
</dbReference>
<dbReference type="Proteomes" id="UP001320768">
    <property type="component" value="Unassembled WGS sequence"/>
</dbReference>
<evidence type="ECO:0000256" key="2">
    <source>
        <dbReference type="ARBA" id="ARBA00022679"/>
    </source>
</evidence>
<evidence type="ECO:0000259" key="8">
    <source>
        <dbReference type="Pfam" id="PF01743"/>
    </source>
</evidence>
<evidence type="ECO:0000256" key="4">
    <source>
        <dbReference type="ARBA" id="ARBA00022840"/>
    </source>
</evidence>
<gene>
    <name evidence="11" type="primary">pcnB</name>
    <name evidence="11" type="ORF">MKS91_03485</name>
</gene>
<feature type="domain" description="Polymerase A arginine-rich C-terminal" evidence="9">
    <location>
        <begin position="329"/>
        <end position="390"/>
    </location>
</feature>
<name>A0ABT1L6K4_9GAMM</name>